<dbReference type="PANTHER" id="PTHR30032">
    <property type="entry name" value="N-ACETYLMURAMOYL-L-ALANINE AMIDASE-RELATED"/>
    <property type="match status" value="1"/>
</dbReference>
<feature type="compositionally biased region" description="Basic and acidic residues" evidence="2">
    <location>
        <begin position="1051"/>
        <end position="1094"/>
    </location>
</feature>
<organism evidence="3 4">
    <name type="scientific">Mobiluncus curtisii ATCC 51333</name>
    <dbReference type="NCBI Taxonomy" id="887326"/>
    <lineage>
        <taxon>Bacteria</taxon>
        <taxon>Bacillati</taxon>
        <taxon>Actinomycetota</taxon>
        <taxon>Actinomycetes</taxon>
        <taxon>Actinomycetales</taxon>
        <taxon>Actinomycetaceae</taxon>
        <taxon>Mobiluncus</taxon>
    </lineage>
</organism>
<dbReference type="EMBL" id="AEPY01000004">
    <property type="protein sequence ID" value="EFU80464.1"/>
    <property type="molecule type" value="Genomic_DNA"/>
</dbReference>
<dbReference type="InterPro" id="IPR007253">
    <property type="entry name" value="Cell_wall-bd_2"/>
</dbReference>
<dbReference type="InterPro" id="IPR051922">
    <property type="entry name" value="Bact_Sporulation_Assoc"/>
</dbReference>
<dbReference type="Gene3D" id="3.40.50.12090">
    <property type="match status" value="1"/>
</dbReference>
<evidence type="ECO:0000256" key="1">
    <source>
        <dbReference type="SAM" id="Coils"/>
    </source>
</evidence>
<evidence type="ECO:0000256" key="2">
    <source>
        <dbReference type="SAM" id="MobiDB-lite"/>
    </source>
</evidence>
<comment type="caution">
    <text evidence="3">The sequence shown here is derived from an EMBL/GenBank/DDBJ whole genome shotgun (WGS) entry which is preliminary data.</text>
</comment>
<dbReference type="PANTHER" id="PTHR30032:SF8">
    <property type="entry name" value="GERMINATION-SPECIFIC N-ACETYLMURAMOYL-L-ALANINE AMIDASE"/>
    <property type="match status" value="1"/>
</dbReference>
<evidence type="ECO:0000313" key="4">
    <source>
        <dbReference type="Proteomes" id="UP000005573"/>
    </source>
</evidence>
<evidence type="ECO:0000313" key="3">
    <source>
        <dbReference type="EMBL" id="EFU80464.1"/>
    </source>
</evidence>
<dbReference type="HOGENOM" id="CLU_250732_0_0_11"/>
<gene>
    <name evidence="3" type="ORF">HMPREF0388_0684</name>
</gene>
<dbReference type="Pfam" id="PF04122">
    <property type="entry name" value="CW_binding_2"/>
    <property type="match status" value="3"/>
</dbReference>
<feature type="region of interest" description="Disordered" evidence="2">
    <location>
        <begin position="1051"/>
        <end position="1099"/>
    </location>
</feature>
<reference evidence="3 4" key="1">
    <citation type="submission" date="2010-12" db="EMBL/GenBank/DDBJ databases">
        <authorList>
            <person name="Muzny D."/>
            <person name="Qin X."/>
            <person name="Deng J."/>
            <person name="Jiang H."/>
            <person name="Liu Y."/>
            <person name="Qu J."/>
            <person name="Song X.-Z."/>
            <person name="Zhang L."/>
            <person name="Thornton R."/>
            <person name="Coyle M."/>
            <person name="Francisco L."/>
            <person name="Jackson L."/>
            <person name="Javaid M."/>
            <person name="Korchina V."/>
            <person name="Kovar C."/>
            <person name="Mata R."/>
            <person name="Mathew T."/>
            <person name="Ngo R."/>
            <person name="Nguyen L."/>
            <person name="Nguyen N."/>
            <person name="Okwuonu G."/>
            <person name="Ongeri F."/>
            <person name="Pham C."/>
            <person name="Simmons D."/>
            <person name="Wilczek-Boney K."/>
            <person name="Hale W."/>
            <person name="Jakkamsetti A."/>
            <person name="Pham P."/>
            <person name="Ruth R."/>
            <person name="San Lucas F."/>
            <person name="Warren J."/>
            <person name="Zhang J."/>
            <person name="Zhao Z."/>
            <person name="Zhou C."/>
            <person name="Zhu D."/>
            <person name="Lee S."/>
            <person name="Bess C."/>
            <person name="Blankenburg K."/>
            <person name="Forbes L."/>
            <person name="Fu Q."/>
            <person name="Gubbala S."/>
            <person name="Hirani K."/>
            <person name="Jayaseelan J.C."/>
            <person name="Lara F."/>
            <person name="Munidasa M."/>
            <person name="Palculict T."/>
            <person name="Patil S."/>
            <person name="Pu L.-L."/>
            <person name="Saada N."/>
            <person name="Tang L."/>
            <person name="Weissenberger G."/>
            <person name="Zhu Y."/>
            <person name="Hemphill L."/>
            <person name="Shang Y."/>
            <person name="Youmans B."/>
            <person name="Ayvaz T."/>
            <person name="Ross M."/>
            <person name="Santibanez J."/>
            <person name="Aqrawi P."/>
            <person name="Gross S."/>
            <person name="Joshi V."/>
            <person name="Fowler G."/>
            <person name="Nazareth L."/>
            <person name="Reid J."/>
            <person name="Worley K."/>
            <person name="Petrosino J."/>
            <person name="Highlander S."/>
            <person name="Gibbs R."/>
        </authorList>
    </citation>
    <scope>NUCLEOTIDE SEQUENCE [LARGE SCALE GENOMIC DNA]</scope>
    <source>
        <strain evidence="3 4">ATCC 51333</strain>
    </source>
</reference>
<keyword evidence="1" id="KW-0175">Coiled coil</keyword>
<sequence length="1483" mass="160696">MPEYSEYYAVAIRRGQRTNPWMVFEEEKVETYGHVVVKKIRRAGIVGLFAVGLAFAGVAPANAISGGTFQTQNLGQNGQAVALLQVPVPGASTLAYRSCAGVLTKPDEVLTSNDCFSFSNDPYNDVFNRKNSTMEALAQKTARITFGKDAVSNKNAEKRVYFSVRVEPFNPTTLGLAVVQLDRPVEGITPVTKAEGMAKDGDGLNMVGWESTPFVPHPGSFTKNITSSDLRIAYYLGGGKGYYSSPQSWQTFLDQNRTIPKLDMPGINDKNGVVPAFALSGWRPAKEVNKELGTPVLTGDGKLRGILVGYDAAGDAVFLDAGEPSIADQIFRDHTPPVLVNAKGAETEAALATQYKNLRDMLCSAPAVDVETAAHEAAVKAFQDIEKKFNASDGAKAQYDAAKPVYDVAKSKYGVAESKHDTAQTTWNDAQDAWAKAQKDFQDGLIDETQKEAAHATYSTARTAWNQSSKTFKTEKAAWGSAKATFDPIEDAYKAAKAAYDAADLAMQKADAEYKKPGRKSSPILDKLDKRSVEAATDMVNLVHSYNEAVKNDPAWVYSIPPALDPMHAPFYGLTTVDDPLYFPNMVTDPITWSQYCQSTEGVNTLDMSMLFKRSVADRAAYQAEKDKITQRVKQAEQEKNLADQNLDKAKKLEEKKRQLFNVDIADQQAKKEYEDAQAATKVAQQEADAKTSAWEVLKELEDQIVKGLDSVILDAENATKNGLANTASMVKAAQDKWIGEDTAKQKAFEAALDKYLQAKKKQYDYEQAKAANASIDAENVAHCHPNPTEPTQMVCDPGYPKDRVKENKPDAADEEILKVDPKDSYLKSGAADSKMKRDLAGIKDYLNKVVPIMLESRYQIWNMKRMTKMLQKGESLNDSDKQQMQQEIIDILNKQNDLGTKIRTQHGNMQASWNELGKLYESLPQEVKNQLDKKGYKEAVKKYNDAKLSYGGAESDLANLAEVQNDLADANTAAKMESLLKKAGNAYANLTDILRSLEDATNALDKINNYGQAVVDGNVPKDKDPDPTWGMTEPQRKAYEEALAKQKAAEEKAAALEKAEAEKQKAAEEAKEKAENQDKEDKANSEEDQERLARALSKNTLRAEGSNRVLSAIAAWKLGKFPGDSIVLVDGNVAADGLSATPFAAGLHAPILLTTWKTGLEPAVMDQIKASGKKNLYLVGGQVPMTPYDEFELRDAGVNIHRIAGPDRFNTAVAVNRATESLIGAAPHKPLNLFIADGVGFPDALVAGAAAGRTGSLMLLSKGNTLDPATYSYISELGQTRPLQITAVGGPAVRAVQNTPWPTTMSVNIKPVMGKDRYETAAILAASQPGSKAAVLVSGETFPDALSGGALAADQNAALILTRAQELPEPSYQALRRHGSEKTIVVGGPSAVSPKVAELVNGAALNNDASKVVEGSLAESAALEAQTKAAEEKAKQDALNRVRGMIKDTDSLKTVMSQLGVSDLDALAKALSGKANPVPEKK</sequence>
<protein>
    <submittedName>
        <fullName evidence="3">Putative cell wall binding repeat 2</fullName>
    </submittedName>
</protein>
<dbReference type="InterPro" id="IPR009003">
    <property type="entry name" value="Peptidase_S1_PA"/>
</dbReference>
<dbReference type="Proteomes" id="UP000005573">
    <property type="component" value="Unassembled WGS sequence"/>
</dbReference>
<name>E6LXU7_9ACTO</name>
<dbReference type="SUPFAM" id="SSF50494">
    <property type="entry name" value="Trypsin-like serine proteases"/>
    <property type="match status" value="1"/>
</dbReference>
<feature type="coiled-coil region" evidence="1">
    <location>
        <begin position="619"/>
        <end position="687"/>
    </location>
</feature>
<accession>E6LXU7</accession>
<proteinExistence type="predicted"/>